<evidence type="ECO:0000256" key="1">
    <source>
        <dbReference type="ARBA" id="ARBA00009743"/>
    </source>
</evidence>
<sequence>MMRNLSNVLLLLIISLSSCLMVFGWDNGLARTPPMGWLSWMRFTCEIDCNTYPDECINEKLYKDMIDRIVDDGYLQAGYQYVNIDDCWMAMDRDPKTSRLIANETRFPSGIKALAEYAHSKNVLLGIYEDIGTLTCAKYPGTYYQNKDHTFIDAETFSEWKIDSVKVDGCYADPKKFNITYVEYSKALSQVEHKILYGCSWPFFKADFSENDYKLIRKSCNLWRQFGDIVDSYQSVKWIIDMMGMHNERFIRYHGPGDMLIIGNNGLSYEQSKTQMAFWCMWSVPLLMSNDLRSIRPEMKEILLNKELIAIDQDPLGIMASLVIQKSNWQTQVWTKKLSPMNNNELNPWAILYFNGHQLGPDSYMSYKLSSLIPELNQTISYDVHDLFNSNDSYLGTLKPNQQLELLVPTAGSVRLVKLIPKI</sequence>
<organism evidence="6 7">
    <name type="scientific">Dermatophagoides farinae</name>
    <name type="common">American house dust mite</name>
    <dbReference type="NCBI Taxonomy" id="6954"/>
    <lineage>
        <taxon>Eukaryota</taxon>
        <taxon>Metazoa</taxon>
        <taxon>Ecdysozoa</taxon>
        <taxon>Arthropoda</taxon>
        <taxon>Chelicerata</taxon>
        <taxon>Arachnida</taxon>
        <taxon>Acari</taxon>
        <taxon>Acariformes</taxon>
        <taxon>Sarcoptiformes</taxon>
        <taxon>Astigmata</taxon>
        <taxon>Psoroptidia</taxon>
        <taxon>Analgoidea</taxon>
        <taxon>Pyroglyphidae</taxon>
        <taxon>Dermatophagoidinae</taxon>
        <taxon>Dermatophagoides</taxon>
    </lineage>
</organism>
<dbReference type="PRINTS" id="PR00740">
    <property type="entry name" value="GLHYDRLASE27"/>
</dbReference>
<dbReference type="GO" id="GO:0016139">
    <property type="term" value="P:glycoside catabolic process"/>
    <property type="evidence" value="ECO:0007669"/>
    <property type="project" value="TreeGrafter"/>
</dbReference>
<evidence type="ECO:0000313" key="7">
    <source>
        <dbReference type="Proteomes" id="UP000790347"/>
    </source>
</evidence>
<name>A0A922HZU5_DERFA</name>
<dbReference type="EMBL" id="ASGP02000003">
    <property type="protein sequence ID" value="KAH9515918.1"/>
    <property type="molecule type" value="Genomic_DNA"/>
</dbReference>
<feature type="signal peptide" evidence="5">
    <location>
        <begin position="1"/>
        <end position="24"/>
    </location>
</feature>
<comment type="caution">
    <text evidence="6">The sequence shown here is derived from an EMBL/GenBank/DDBJ whole genome shotgun (WGS) entry which is preliminary data.</text>
</comment>
<keyword evidence="5" id="KW-0732">Signal</keyword>
<dbReference type="InterPro" id="IPR013780">
    <property type="entry name" value="Glyco_hydro_b"/>
</dbReference>
<dbReference type="CDD" id="cd14792">
    <property type="entry name" value="GH27"/>
    <property type="match status" value="1"/>
</dbReference>
<dbReference type="PROSITE" id="PS51257">
    <property type="entry name" value="PROKAR_LIPOPROTEIN"/>
    <property type="match status" value="1"/>
</dbReference>
<reference evidence="6" key="1">
    <citation type="submission" date="2013-05" db="EMBL/GenBank/DDBJ databases">
        <authorList>
            <person name="Yim A.K.Y."/>
            <person name="Chan T.F."/>
            <person name="Ji K.M."/>
            <person name="Liu X.Y."/>
            <person name="Zhou J.W."/>
            <person name="Li R.Q."/>
            <person name="Yang K.Y."/>
            <person name="Li J."/>
            <person name="Li M."/>
            <person name="Law P.T.W."/>
            <person name="Wu Y.L."/>
            <person name="Cai Z.L."/>
            <person name="Qin H."/>
            <person name="Bao Y."/>
            <person name="Leung R.K.K."/>
            <person name="Ng P.K.S."/>
            <person name="Zou J."/>
            <person name="Zhong X.J."/>
            <person name="Ran P.X."/>
            <person name="Zhong N.S."/>
            <person name="Liu Z.G."/>
            <person name="Tsui S.K.W."/>
        </authorList>
    </citation>
    <scope>NUCLEOTIDE SEQUENCE</scope>
    <source>
        <strain evidence="6">Derf</strain>
        <tissue evidence="6">Whole organism</tissue>
    </source>
</reference>
<keyword evidence="2 4" id="KW-0378">Hydrolase</keyword>
<comment type="subunit">
    <text evidence="4">Homodimer.</text>
</comment>
<dbReference type="SUPFAM" id="SSF51445">
    <property type="entry name" value="(Trans)glycosidases"/>
    <property type="match status" value="1"/>
</dbReference>
<evidence type="ECO:0000256" key="5">
    <source>
        <dbReference type="SAM" id="SignalP"/>
    </source>
</evidence>
<reference evidence="6" key="2">
    <citation type="journal article" date="2022" name="Res Sq">
        <title>Comparative Genomics Reveals Insights into the Divergent Evolution of Astigmatic Mites and Household Pest Adaptations.</title>
        <authorList>
            <person name="Xiong Q."/>
            <person name="Wan A.T.-Y."/>
            <person name="Liu X.-Y."/>
            <person name="Fung C.S.-H."/>
            <person name="Xiao X."/>
            <person name="Malainual N."/>
            <person name="Hou J."/>
            <person name="Wang L."/>
            <person name="Wang M."/>
            <person name="Yang K."/>
            <person name="Cui Y."/>
            <person name="Leung E."/>
            <person name="Nong W."/>
            <person name="Shin S.-K."/>
            <person name="Au S."/>
            <person name="Jeong K.Y."/>
            <person name="Chew F.T."/>
            <person name="Hui J."/>
            <person name="Leung T.F."/>
            <person name="Tungtrongchitr A."/>
            <person name="Zhong N."/>
            <person name="Liu Z."/>
            <person name="Tsui S."/>
        </authorList>
    </citation>
    <scope>NUCLEOTIDE SEQUENCE</scope>
    <source>
        <strain evidence="6">Derf</strain>
        <tissue evidence="6">Whole organism</tissue>
    </source>
</reference>
<evidence type="ECO:0000256" key="3">
    <source>
        <dbReference type="ARBA" id="ARBA00023295"/>
    </source>
</evidence>
<dbReference type="GO" id="GO:0004557">
    <property type="term" value="F:alpha-galactosidase activity"/>
    <property type="evidence" value="ECO:0007669"/>
    <property type="project" value="TreeGrafter"/>
</dbReference>
<gene>
    <name evidence="6" type="ORF">DERF_006690</name>
</gene>
<dbReference type="InterPro" id="IPR000111">
    <property type="entry name" value="Glyco_hydro_27/36_CS"/>
</dbReference>
<accession>A0A922HZU5</accession>
<comment type="similarity">
    <text evidence="1 4">Belongs to the glycosyl hydrolase 27 family.</text>
</comment>
<dbReference type="Gene3D" id="3.20.20.70">
    <property type="entry name" value="Aldolase class I"/>
    <property type="match status" value="1"/>
</dbReference>
<dbReference type="EC" id="3.2.1.-" evidence="4"/>
<evidence type="ECO:0000256" key="2">
    <source>
        <dbReference type="ARBA" id="ARBA00022801"/>
    </source>
</evidence>
<dbReference type="Proteomes" id="UP000790347">
    <property type="component" value="Unassembled WGS sequence"/>
</dbReference>
<feature type="chain" id="PRO_5037692135" description="Alpha-galactosidase" evidence="5">
    <location>
        <begin position="25"/>
        <end position="423"/>
    </location>
</feature>
<dbReference type="InterPro" id="IPR013785">
    <property type="entry name" value="Aldolase_TIM"/>
</dbReference>
<dbReference type="InterPro" id="IPR002241">
    <property type="entry name" value="Glyco_hydro_27"/>
</dbReference>
<dbReference type="FunFam" id="3.20.20.70:FF:000197">
    <property type="entry name" value="Alpha-galactosidase"/>
    <property type="match status" value="1"/>
</dbReference>
<dbReference type="GO" id="GO:0009311">
    <property type="term" value="P:oligosaccharide metabolic process"/>
    <property type="evidence" value="ECO:0007669"/>
    <property type="project" value="TreeGrafter"/>
</dbReference>
<dbReference type="GO" id="GO:0005737">
    <property type="term" value="C:cytoplasm"/>
    <property type="evidence" value="ECO:0007669"/>
    <property type="project" value="TreeGrafter"/>
</dbReference>
<keyword evidence="4" id="KW-1015">Disulfide bond</keyword>
<evidence type="ECO:0000313" key="6">
    <source>
        <dbReference type="EMBL" id="KAH9515918.1"/>
    </source>
</evidence>
<dbReference type="Pfam" id="PF16499">
    <property type="entry name" value="Melibiase_2"/>
    <property type="match status" value="1"/>
</dbReference>
<keyword evidence="3 4" id="KW-0326">Glycosidase</keyword>
<dbReference type="PROSITE" id="PS00512">
    <property type="entry name" value="ALPHA_GALACTOSIDASE"/>
    <property type="match status" value="1"/>
</dbReference>
<evidence type="ECO:0000256" key="4">
    <source>
        <dbReference type="RuleBase" id="RU361168"/>
    </source>
</evidence>
<keyword evidence="7" id="KW-1185">Reference proteome</keyword>
<dbReference type="AlphaFoldDB" id="A0A922HZU5"/>
<proteinExistence type="inferred from homology"/>
<dbReference type="PANTHER" id="PTHR11452">
    <property type="entry name" value="ALPHA-GALACTOSIDASE/ALPHA-N-ACETYLGALACTOSAMINIDASE"/>
    <property type="match status" value="1"/>
</dbReference>
<dbReference type="PANTHER" id="PTHR11452:SF83">
    <property type="entry name" value="ALPHA-GALACTOSIDASE"/>
    <property type="match status" value="1"/>
</dbReference>
<protein>
    <recommendedName>
        <fullName evidence="4">Alpha-galactosidase</fullName>
        <ecNumber evidence="4">3.2.1.-</ecNumber>
    </recommendedName>
</protein>
<dbReference type="Gene3D" id="2.60.40.1180">
    <property type="entry name" value="Golgi alpha-mannosidase II"/>
    <property type="match status" value="1"/>
</dbReference>
<dbReference type="InterPro" id="IPR017853">
    <property type="entry name" value="GH"/>
</dbReference>